<dbReference type="Proteomes" id="UP000298652">
    <property type="component" value="Chromosome 6"/>
</dbReference>
<dbReference type="AlphaFoldDB" id="A0A4U6TZE4"/>
<sequence>MSPSHRLLLLSRRGGGLSIRPLLLPPLSRRLLLLRRGLRIHGLGASFFSATASVSTAVVLLDALVLFGVGGKEVQCRAAAVTARGRAGRCRVEEEEWGHGRHGVGLACCHQRRQRQRRLKNRRKGENNLEVPAVRASTSCKEPCGGPDLLGFMSGLLDLSSSRFNF</sequence>
<organism evidence="1 2">
    <name type="scientific">Setaria viridis</name>
    <name type="common">Green bristlegrass</name>
    <name type="synonym">Setaria italica subsp. viridis</name>
    <dbReference type="NCBI Taxonomy" id="4556"/>
    <lineage>
        <taxon>Eukaryota</taxon>
        <taxon>Viridiplantae</taxon>
        <taxon>Streptophyta</taxon>
        <taxon>Embryophyta</taxon>
        <taxon>Tracheophyta</taxon>
        <taxon>Spermatophyta</taxon>
        <taxon>Magnoliopsida</taxon>
        <taxon>Liliopsida</taxon>
        <taxon>Poales</taxon>
        <taxon>Poaceae</taxon>
        <taxon>PACMAD clade</taxon>
        <taxon>Panicoideae</taxon>
        <taxon>Panicodae</taxon>
        <taxon>Paniceae</taxon>
        <taxon>Cenchrinae</taxon>
        <taxon>Setaria</taxon>
    </lineage>
</organism>
<reference evidence="1" key="1">
    <citation type="submission" date="2019-03" db="EMBL/GenBank/DDBJ databases">
        <title>WGS assembly of Setaria viridis.</title>
        <authorList>
            <person name="Huang P."/>
            <person name="Jenkins J."/>
            <person name="Grimwood J."/>
            <person name="Barry K."/>
            <person name="Healey A."/>
            <person name="Mamidi S."/>
            <person name="Sreedasyam A."/>
            <person name="Shu S."/>
            <person name="Feldman M."/>
            <person name="Wu J."/>
            <person name="Yu Y."/>
            <person name="Chen C."/>
            <person name="Johnson J."/>
            <person name="Rokhsar D."/>
            <person name="Baxter I."/>
            <person name="Schmutz J."/>
            <person name="Brutnell T."/>
            <person name="Kellogg E."/>
        </authorList>
    </citation>
    <scope>NUCLEOTIDE SEQUENCE [LARGE SCALE GENOMIC DNA]</scope>
</reference>
<protein>
    <submittedName>
        <fullName evidence="1">Uncharacterized protein</fullName>
    </submittedName>
</protein>
<name>A0A4U6TZE4_SETVI</name>
<keyword evidence="2" id="KW-1185">Reference proteome</keyword>
<dbReference type="Gramene" id="TKW08431">
    <property type="protein sequence ID" value="TKW08431"/>
    <property type="gene ID" value="SEVIR_6G027350v2"/>
</dbReference>
<proteinExistence type="predicted"/>
<evidence type="ECO:0000313" key="2">
    <source>
        <dbReference type="Proteomes" id="UP000298652"/>
    </source>
</evidence>
<gene>
    <name evidence="1" type="ORF">SEVIR_6G027350v2</name>
</gene>
<accession>A0A4U6TZE4</accession>
<dbReference type="EMBL" id="CM016557">
    <property type="protein sequence ID" value="TKW08431.1"/>
    <property type="molecule type" value="Genomic_DNA"/>
</dbReference>
<evidence type="ECO:0000313" key="1">
    <source>
        <dbReference type="EMBL" id="TKW08431.1"/>
    </source>
</evidence>